<feature type="transmembrane region" description="Helical" evidence="7">
    <location>
        <begin position="459"/>
        <end position="485"/>
    </location>
</feature>
<dbReference type="InterPro" id="IPR036928">
    <property type="entry name" value="AS_sf"/>
</dbReference>
<feature type="transmembrane region" description="Helical" evidence="7">
    <location>
        <begin position="191"/>
        <end position="208"/>
    </location>
</feature>
<feature type="transmembrane region" description="Helical" evidence="7">
    <location>
        <begin position="301"/>
        <end position="321"/>
    </location>
</feature>
<comment type="caution">
    <text evidence="9">The sequence shown here is derived from an EMBL/GenBank/DDBJ whole genome shotgun (WGS) entry which is preliminary data.</text>
</comment>
<evidence type="ECO:0000256" key="1">
    <source>
        <dbReference type="ARBA" id="ARBA00004141"/>
    </source>
</evidence>
<dbReference type="Proteomes" id="UP000249619">
    <property type="component" value="Unassembled WGS sequence"/>
</dbReference>
<evidence type="ECO:0000313" key="10">
    <source>
        <dbReference type="Proteomes" id="UP000249619"/>
    </source>
</evidence>
<dbReference type="InterPro" id="IPR045225">
    <property type="entry name" value="Uracil/uridine/allantoin_perm"/>
</dbReference>
<feature type="transmembrane region" description="Helical" evidence="7">
    <location>
        <begin position="505"/>
        <end position="523"/>
    </location>
</feature>
<keyword evidence="10" id="KW-1185">Reference proteome</keyword>
<feature type="transmembrane region" description="Helical" evidence="7">
    <location>
        <begin position="260"/>
        <end position="280"/>
    </location>
</feature>
<feature type="domain" description="Amidase" evidence="8">
    <location>
        <begin position="639"/>
        <end position="1030"/>
    </location>
</feature>
<evidence type="ECO:0000256" key="2">
    <source>
        <dbReference type="ARBA" id="ARBA00008974"/>
    </source>
</evidence>
<dbReference type="GO" id="GO:0005886">
    <property type="term" value="C:plasma membrane"/>
    <property type="evidence" value="ECO:0007669"/>
    <property type="project" value="TreeGrafter"/>
</dbReference>
<reference evidence="10" key="1">
    <citation type="submission" date="2018-05" db="EMBL/GenBank/DDBJ databases">
        <title>Draft genome sequence of Stemphylium lycopersici strain CIDEFI 213.</title>
        <authorList>
            <person name="Medina R."/>
            <person name="Franco M.E.E."/>
            <person name="Lucentini C.G."/>
            <person name="Saparrat M.C.N."/>
            <person name="Balatti P.A."/>
        </authorList>
    </citation>
    <scope>NUCLEOTIDE SEQUENCE [LARGE SCALE GENOMIC DNA]</scope>
    <source>
        <strain evidence="10">CIDEFI 213</strain>
    </source>
</reference>
<proteinExistence type="inferred from homology"/>
<feature type="transmembrane region" description="Helical" evidence="7">
    <location>
        <begin position="133"/>
        <end position="152"/>
    </location>
</feature>
<organism evidence="9 10">
    <name type="scientific">Stemphylium lycopersici</name>
    <name type="common">Tomato gray leaf spot disease fungus</name>
    <name type="synonym">Thyrospora lycopersici</name>
    <dbReference type="NCBI Taxonomy" id="183478"/>
    <lineage>
        <taxon>Eukaryota</taxon>
        <taxon>Fungi</taxon>
        <taxon>Dikarya</taxon>
        <taxon>Ascomycota</taxon>
        <taxon>Pezizomycotina</taxon>
        <taxon>Dothideomycetes</taxon>
        <taxon>Pleosporomycetidae</taxon>
        <taxon>Pleosporales</taxon>
        <taxon>Pleosporineae</taxon>
        <taxon>Pleosporaceae</taxon>
        <taxon>Stemphylium</taxon>
    </lineage>
</organism>
<evidence type="ECO:0000256" key="5">
    <source>
        <dbReference type="ARBA" id="ARBA00023136"/>
    </source>
</evidence>
<dbReference type="PANTHER" id="PTHR30618">
    <property type="entry name" value="NCS1 FAMILY PURINE/PYRIMIDINE TRANSPORTER"/>
    <property type="match status" value="1"/>
</dbReference>
<gene>
    <name evidence="9" type="ORF">DDE83_004686</name>
</gene>
<keyword evidence="3 7" id="KW-0812">Transmembrane</keyword>
<dbReference type="Pfam" id="PF01425">
    <property type="entry name" value="Amidase"/>
    <property type="match status" value="1"/>
</dbReference>
<evidence type="ECO:0000259" key="8">
    <source>
        <dbReference type="Pfam" id="PF01425"/>
    </source>
</evidence>
<protein>
    <submittedName>
        <fullName evidence="9">Amidase signature enzyme</fullName>
    </submittedName>
</protein>
<dbReference type="Gene3D" id="1.10.4160.10">
    <property type="entry name" value="Hydantoin permease"/>
    <property type="match status" value="1"/>
</dbReference>
<dbReference type="AlphaFoldDB" id="A0A364N3Q1"/>
<feature type="transmembrane region" description="Helical" evidence="7">
    <location>
        <begin position="415"/>
        <end position="439"/>
    </location>
</feature>
<dbReference type="GO" id="GO:0015205">
    <property type="term" value="F:nucleobase transmembrane transporter activity"/>
    <property type="evidence" value="ECO:0007669"/>
    <property type="project" value="TreeGrafter"/>
</dbReference>
<dbReference type="InterPro" id="IPR023631">
    <property type="entry name" value="Amidase_dom"/>
</dbReference>
<name>A0A364N3Q1_STELY</name>
<dbReference type="Gene3D" id="3.90.1300.10">
    <property type="entry name" value="Amidase signature (AS) domain"/>
    <property type="match status" value="1"/>
</dbReference>
<comment type="similarity">
    <text evidence="2">Belongs to the purine-cytosine permease (2.A.39) family.</text>
</comment>
<sequence length="1050" mass="114828">MGRFELPTRRQMTAPFQSRAAFVDFIKSPHSNDGHVPIGDERWSNKDLEPTPVEQRTWTWFNLPLYWFSNQFSLVGWNTGSALVTVGLTWQQSFVSACIGSFLAAIVVVLMARPGVKYHIGFPVIARSVMGMYGSYFFVFIRAIVCIIWYGIQSFYAGNILSVMLRCIFGSSWQNFQNTLSPGANVTSKQLLAFFMAWLMEFPFMWVHPRHIHYIFTIKGFIMPIAAFAVFGWCMANGGGLGAMDLASEEGQLSASVTPLGWSIMAGINTIFGSLSPMLVNQPDLARYCKKSRDAGPIQGVSVFVSSIIVFFLGMASTTSMQSEYGVAYWNIWDLFEAILDHHFGAGARAGIFFAALAFYFGVFATNFGANSIPFGSDMTGLFPKWLTIRRGQILCALLGVVVQPWQLMANASAFLSFLGSYNIFMAPLCAVIIVDYYIARKGNIHVPSCYDGRKTGLYWFWSGVNWCGVLAWLLGTTMGIPGLIGQYQPQIISMAAQNMYRMGWLLTFSTAATVYYVTYLFVKPRVFPIGRESTPFKWEWLADGGREGFYEGDRDGGEIYAAATPPMTDGGEDVEIGEKSPKKHQITAPAKEGVHQIQRTQVNADTLNNMVAELYRLTATEAAAKIKSGEVTVEDYAKSLLKRIEARDEAVQAWAYLDAEYVIKQAKALDAIPKGDRGPLHGIAIAVKDVIYTKDMPTQFNSPIYSQDAPKVDAGSIAILRKSGALIFGKTTTTEFAATTSGPKTRNPHDSNRTPGGSSSGSGAAVGDFQAPIGLGTQTGGSTIRPGSYNGIYAFKPTWNSITREGQKIYSLILDTLGLYARSVADLELLADTFAIHDDTPAPTDFSVKGAKFALLKTMVWPNIGPGSSAALDKAVSLLQDHGAEVEEVTLPEHLEDLPAWHAAVLNSDGRTAFLPEYTVDKTKISEQLVGHVENNGKISRRAQLEAFDKIAAARPVVDELLGKYAAVLTPSVPDEAPLGIEKTGSAAFCLIWTALHTPVVNVPGFKGENGMPIGISLVAPRYHDRRLLAVSKEVGKIFESEGGWKASV</sequence>
<keyword evidence="4 7" id="KW-1133">Transmembrane helix</keyword>
<evidence type="ECO:0000256" key="3">
    <source>
        <dbReference type="ARBA" id="ARBA00022692"/>
    </source>
</evidence>
<feature type="region of interest" description="Disordered" evidence="6">
    <location>
        <begin position="738"/>
        <end position="764"/>
    </location>
</feature>
<dbReference type="PANTHER" id="PTHR30618:SF0">
    <property type="entry name" value="PURINE-URACIL PERMEASE NCS1"/>
    <property type="match status" value="1"/>
</dbReference>
<evidence type="ECO:0000256" key="6">
    <source>
        <dbReference type="SAM" id="MobiDB-lite"/>
    </source>
</evidence>
<accession>A0A364N3Q1</accession>
<keyword evidence="5 7" id="KW-0472">Membrane</keyword>
<evidence type="ECO:0000313" key="9">
    <source>
        <dbReference type="EMBL" id="RAR11151.1"/>
    </source>
</evidence>
<feature type="transmembrane region" description="Helical" evidence="7">
    <location>
        <begin position="94"/>
        <end position="112"/>
    </location>
</feature>
<feature type="transmembrane region" description="Helical" evidence="7">
    <location>
        <begin position="350"/>
        <end position="370"/>
    </location>
</feature>
<comment type="subcellular location">
    <subcellularLocation>
        <location evidence="1">Membrane</location>
        <topology evidence="1">Multi-pass membrane protein</topology>
    </subcellularLocation>
</comment>
<dbReference type="Pfam" id="PF02133">
    <property type="entry name" value="Transp_cyt_pur"/>
    <property type="match status" value="1"/>
</dbReference>
<evidence type="ECO:0000256" key="4">
    <source>
        <dbReference type="ARBA" id="ARBA00022989"/>
    </source>
</evidence>
<feature type="transmembrane region" description="Helical" evidence="7">
    <location>
        <begin position="220"/>
        <end position="240"/>
    </location>
</feature>
<evidence type="ECO:0000256" key="7">
    <source>
        <dbReference type="SAM" id="Phobius"/>
    </source>
</evidence>
<dbReference type="CDD" id="cd11482">
    <property type="entry name" value="SLC-NCS1sbd_NRT1-like"/>
    <property type="match status" value="1"/>
</dbReference>
<dbReference type="InterPro" id="IPR001248">
    <property type="entry name" value="Pur-cyt_permease"/>
</dbReference>
<dbReference type="EMBL" id="QGDH01000059">
    <property type="protein sequence ID" value="RAR11151.1"/>
    <property type="molecule type" value="Genomic_DNA"/>
</dbReference>
<dbReference type="SUPFAM" id="SSF75304">
    <property type="entry name" value="Amidase signature (AS) enzymes"/>
    <property type="match status" value="1"/>
</dbReference>